<dbReference type="Gene3D" id="2.30.42.10">
    <property type="match status" value="1"/>
</dbReference>
<dbReference type="Gene3D" id="2.130.10.10">
    <property type="entry name" value="YVTN repeat-like/Quinoprotein amine dehydrogenase"/>
    <property type="match status" value="1"/>
</dbReference>
<dbReference type="InterPro" id="IPR029045">
    <property type="entry name" value="ClpP/crotonase-like_dom_sf"/>
</dbReference>
<evidence type="ECO:0000313" key="9">
    <source>
        <dbReference type="EMBL" id="MST34922.1"/>
    </source>
</evidence>
<keyword evidence="5" id="KW-0378">Hydrolase</keyword>
<dbReference type="SUPFAM" id="SSF52096">
    <property type="entry name" value="ClpP/crotonase"/>
    <property type="match status" value="1"/>
</dbReference>
<dbReference type="InterPro" id="IPR012393">
    <property type="entry name" value="Tricorn_protease"/>
</dbReference>
<evidence type="ECO:0000256" key="1">
    <source>
        <dbReference type="ARBA" id="ARBA00004496"/>
    </source>
</evidence>
<evidence type="ECO:0000256" key="6">
    <source>
        <dbReference type="ARBA" id="ARBA00022825"/>
    </source>
</evidence>
<dbReference type="InterPro" id="IPR036034">
    <property type="entry name" value="PDZ_sf"/>
</dbReference>
<dbReference type="PANTHER" id="PTHR43253">
    <property type="entry name" value="TRICORN PROTEASE HOMOLOG 2-RELATED"/>
    <property type="match status" value="1"/>
</dbReference>
<dbReference type="PANTHER" id="PTHR43253:SF1">
    <property type="entry name" value="TRICORN PROTEASE HOMOLOG 2-RELATED"/>
    <property type="match status" value="1"/>
</dbReference>
<evidence type="ECO:0000259" key="7">
    <source>
        <dbReference type="Pfam" id="PF14684"/>
    </source>
</evidence>
<accession>A0ABW9QYG8</accession>
<comment type="similarity">
    <text evidence="2">Belongs to the peptidase S41B family.</text>
</comment>
<feature type="non-terminal residue" evidence="9">
    <location>
        <position position="214"/>
    </location>
</feature>
<feature type="domain" description="Tricorn protease PDZ" evidence="8">
    <location>
        <begin position="167"/>
        <end position="214"/>
    </location>
</feature>
<name>A0ABW9QYG8_9ACTN</name>
<dbReference type="Gene3D" id="3.30.750.44">
    <property type="match status" value="1"/>
</dbReference>
<evidence type="ECO:0000313" key="10">
    <source>
        <dbReference type="Proteomes" id="UP000437736"/>
    </source>
</evidence>
<dbReference type="Pfam" id="PF14684">
    <property type="entry name" value="Tricorn_C1"/>
    <property type="match status" value="1"/>
</dbReference>
<evidence type="ECO:0000256" key="2">
    <source>
        <dbReference type="ARBA" id="ARBA00008524"/>
    </source>
</evidence>
<keyword evidence="10" id="KW-1185">Reference proteome</keyword>
<organism evidence="9 10">
    <name type="scientific">Acidiferrimicrobium australe</name>
    <dbReference type="NCBI Taxonomy" id="2664430"/>
    <lineage>
        <taxon>Bacteria</taxon>
        <taxon>Bacillati</taxon>
        <taxon>Actinomycetota</taxon>
        <taxon>Acidimicrobiia</taxon>
        <taxon>Acidimicrobiales</taxon>
        <taxon>Acidimicrobiaceae</taxon>
        <taxon>Acidiferrimicrobium</taxon>
    </lineage>
</organism>
<feature type="non-terminal residue" evidence="9">
    <location>
        <position position="1"/>
    </location>
</feature>
<gene>
    <name evidence="9" type="ORF">GHK86_19615</name>
</gene>
<protein>
    <submittedName>
        <fullName evidence="9">Peptidase S41</fullName>
    </submittedName>
</protein>
<keyword evidence="4" id="KW-0645">Protease</keyword>
<reference evidence="9 10" key="1">
    <citation type="submission" date="2019-11" db="EMBL/GenBank/DDBJ databases">
        <title>Acidiferrimicrobium australis gen. nov., sp. nov., an acidophilic and obligately heterotrophic, member of the Actinobacteria that catalyses dissimilatory oxido- reduction of iron isolated from metal-rich acidic water in Chile.</title>
        <authorList>
            <person name="Gonzalez D."/>
            <person name="Huber K."/>
            <person name="Hedrich S."/>
            <person name="Rojas-Villalobos C."/>
            <person name="Quatrini R."/>
            <person name="Dinamarca M.A."/>
            <person name="Schwarz A."/>
            <person name="Canales C."/>
            <person name="Nancucheo I."/>
        </authorList>
    </citation>
    <scope>NUCLEOTIDE SEQUENCE [LARGE SCALE GENOMIC DNA]</scope>
    <source>
        <strain evidence="9 10">USS-CCA1</strain>
    </source>
</reference>
<comment type="caution">
    <text evidence="9">The sequence shown here is derived from an EMBL/GenBank/DDBJ whole genome shotgun (WGS) entry which is preliminary data.</text>
</comment>
<sequence>GNLGQGRAQPGGEAAKARLEHLDLATGKLTTLADAVDAVAVTAEGRALVVRKDVALTIVPADRPAGDDPAAKLELDLSRVLVTVEPAAEHVQMYEETARLLRHHYWVEDMAGIDWDAVVARYRPLAERVATRDELHDLIWELNGELGTSHAYVFHHDDQPTAQQRVGHLGADLEPADGGWRVAAVPHAEPSVPGARSPLEPAGVTVGDVIESVD</sequence>
<dbReference type="Pfam" id="PF14685">
    <property type="entry name" value="PDZ_Tricorn"/>
    <property type="match status" value="1"/>
</dbReference>
<keyword evidence="3" id="KW-0963">Cytoplasm</keyword>
<dbReference type="InterPro" id="IPR015943">
    <property type="entry name" value="WD40/YVTN_repeat-like_dom_sf"/>
</dbReference>
<dbReference type="Proteomes" id="UP000437736">
    <property type="component" value="Unassembled WGS sequence"/>
</dbReference>
<dbReference type="SUPFAM" id="SSF50156">
    <property type="entry name" value="PDZ domain-like"/>
    <property type="match status" value="1"/>
</dbReference>
<evidence type="ECO:0000256" key="3">
    <source>
        <dbReference type="ARBA" id="ARBA00022490"/>
    </source>
</evidence>
<evidence type="ECO:0000256" key="5">
    <source>
        <dbReference type="ARBA" id="ARBA00022801"/>
    </source>
</evidence>
<comment type="subcellular location">
    <subcellularLocation>
        <location evidence="1">Cytoplasm</location>
    </subcellularLocation>
</comment>
<keyword evidence="6" id="KW-0720">Serine protease</keyword>
<dbReference type="InterPro" id="IPR029414">
    <property type="entry name" value="Tricorn_PDZ"/>
</dbReference>
<evidence type="ECO:0000259" key="8">
    <source>
        <dbReference type="Pfam" id="PF14685"/>
    </source>
</evidence>
<dbReference type="EMBL" id="WJHE01001304">
    <property type="protein sequence ID" value="MST34922.1"/>
    <property type="molecule type" value="Genomic_DNA"/>
</dbReference>
<evidence type="ECO:0000256" key="4">
    <source>
        <dbReference type="ARBA" id="ARBA00022670"/>
    </source>
</evidence>
<dbReference type="InterPro" id="IPR028204">
    <property type="entry name" value="Tricorn_C1"/>
</dbReference>
<proteinExistence type="inferred from homology"/>
<feature type="domain" description="Tricorn protease C1" evidence="7">
    <location>
        <begin position="86"/>
        <end position="143"/>
    </location>
</feature>